<dbReference type="OrthoDB" id="5177014at2"/>
<sequence length="515" mass="57736">MLVVAQFPIADFRPFLTSGGERLIRPSWPPKTSIPCQFLRSFGPAMPRYRGIDWAWTDEVAFCLANRALRFVRLPNGVADWQKQLKCAFRRLLSDGEAVVRLEVGFSCDNLLNESTSWKHWDSIIEKGADPTINLPDINPMELIAHITNLNTVVPQWFDPKSSKSKKPLVLQGKALAKLYHHATSSQIETEPNSHWQQRVGLGAPIVLVECQTHWITDLPTSFIRVDSNQIGNVQLAFGRVYTSWGPLSVWVLGLGKLSSTTDIRNLRLCLLRLHAEQEVLVAMLDKFDNGTLTYSPEHNNSDKLEAYFNKATRLIERKHWAGIDQSAILKAFDAVADSEFLTSRMNLSQRLDGVRRQISTKLERFNTRSFAGVQRHFHMEEGAVYVGEGGIMESKIINIGAGAKISAPVIIADSIQNSFNAIQNSETNPEVTELMQQLLKQITLLAQTMPVQTKVMAKDAEALSNEVVSEVPRRKWYELSLEGIKEAAAAMGEVGKPIIETTIKLLPLLVKLFP</sequence>
<organism evidence="1 2">
    <name type="scientific">Rheinheimera salexigens</name>
    <dbReference type="NCBI Taxonomy" id="1628148"/>
    <lineage>
        <taxon>Bacteria</taxon>
        <taxon>Pseudomonadati</taxon>
        <taxon>Pseudomonadota</taxon>
        <taxon>Gammaproteobacteria</taxon>
        <taxon>Chromatiales</taxon>
        <taxon>Chromatiaceae</taxon>
        <taxon>Rheinheimera</taxon>
    </lineage>
</organism>
<dbReference type="EMBL" id="MKEK01000001">
    <property type="protein sequence ID" value="OEY70132.1"/>
    <property type="molecule type" value="Genomic_DNA"/>
</dbReference>
<dbReference type="AlphaFoldDB" id="A0A1E7Q7F8"/>
<reference evidence="2" key="1">
    <citation type="submission" date="2016-09" db="EMBL/GenBank/DDBJ databases">
        <authorList>
            <person name="Wan X."/>
            <person name="Hou S."/>
        </authorList>
    </citation>
    <scope>NUCLEOTIDE SEQUENCE [LARGE SCALE GENOMIC DNA]</scope>
    <source>
        <strain evidence="2">KH87</strain>
    </source>
</reference>
<dbReference type="Proteomes" id="UP000242258">
    <property type="component" value="Unassembled WGS sequence"/>
</dbReference>
<gene>
    <name evidence="1" type="ORF">BI198_11580</name>
</gene>
<comment type="caution">
    <text evidence="1">The sequence shown here is derived from an EMBL/GenBank/DDBJ whole genome shotgun (WGS) entry which is preliminary data.</text>
</comment>
<name>A0A1E7Q7F8_9GAMM</name>
<proteinExistence type="predicted"/>
<evidence type="ECO:0000313" key="1">
    <source>
        <dbReference type="EMBL" id="OEY70132.1"/>
    </source>
</evidence>
<dbReference type="RefSeq" id="WP_070049686.1">
    <property type="nucleotide sequence ID" value="NZ_CBCSDO010000010.1"/>
</dbReference>
<evidence type="ECO:0000313" key="2">
    <source>
        <dbReference type="Proteomes" id="UP000242258"/>
    </source>
</evidence>
<accession>A0A1E7Q7F8</accession>
<keyword evidence="2" id="KW-1185">Reference proteome</keyword>
<protein>
    <submittedName>
        <fullName evidence="1">Uncharacterized protein</fullName>
    </submittedName>
</protein>